<evidence type="ECO:0000256" key="1">
    <source>
        <dbReference type="SAM" id="MobiDB-lite"/>
    </source>
</evidence>
<dbReference type="RefSeq" id="WP_193720333.1">
    <property type="nucleotide sequence ID" value="NZ_JACSPN010000015.1"/>
</dbReference>
<dbReference type="InterPro" id="IPR013783">
    <property type="entry name" value="Ig-like_fold"/>
</dbReference>
<gene>
    <name evidence="3" type="ORF">H9623_12265</name>
</gene>
<keyword evidence="4" id="KW-1185">Reference proteome</keyword>
<evidence type="ECO:0000313" key="3">
    <source>
        <dbReference type="EMBL" id="MBE7701074.1"/>
    </source>
</evidence>
<sequence length="297" mass="31194">MRHTWLLAAAMVASSIAPSPEQTSTPPARGGGISGEARGSVIDVVATDVSADGSVHRPRNADGSPASVEYRRMPASICFTGNFPTSQGQVGACRTGEYEGALSVTCAAGQVALDPVFRQSWVNDPDGSIRDVSGWELVNEGDCLTGVDLAPLAEAEFARLVIAPSPITVQPPDGWTLVNVETITYTTPAPQKFATTLLGIPVTIEAVPEDYRWDYGDGSGPVTTTDPGAPFPDQSVSHVYTEEAVATITLGTTWAGRFQITGTDTWTPIAGTARTTSTAPPLTIHEARARLVTEPLD</sequence>
<evidence type="ECO:0000259" key="2">
    <source>
        <dbReference type="PROSITE" id="PS50093"/>
    </source>
</evidence>
<accession>A0A9D5U9L8</accession>
<dbReference type="InterPro" id="IPR000601">
    <property type="entry name" value="PKD_dom"/>
</dbReference>
<dbReference type="PROSITE" id="PS50093">
    <property type="entry name" value="PKD"/>
    <property type="match status" value="1"/>
</dbReference>
<reference evidence="3 4" key="1">
    <citation type="submission" date="2020-08" db="EMBL/GenBank/DDBJ databases">
        <title>A Genomic Blueprint of the Chicken Gut Microbiome.</title>
        <authorList>
            <person name="Gilroy R."/>
            <person name="Ravi A."/>
            <person name="Getino M."/>
            <person name="Pursley I."/>
            <person name="Horton D.L."/>
            <person name="Alikhan N.-F."/>
            <person name="Baker D."/>
            <person name="Gharbi K."/>
            <person name="Hall N."/>
            <person name="Watson M."/>
            <person name="Adriaenssens E.M."/>
            <person name="Foster-Nyarko E."/>
            <person name="Jarju S."/>
            <person name="Secka A."/>
            <person name="Antonio M."/>
            <person name="Oren A."/>
            <person name="Chaudhuri R."/>
            <person name="La Ragione R.M."/>
            <person name="Hildebrand F."/>
            <person name="Pallen M.J."/>
        </authorList>
    </citation>
    <scope>NUCLEOTIDE SEQUENCE [LARGE SCALE GENOMIC DNA]</scope>
    <source>
        <strain evidence="3 4">Sa1BUA8</strain>
    </source>
</reference>
<dbReference type="EMBL" id="JACSPN010000015">
    <property type="protein sequence ID" value="MBE7701074.1"/>
    <property type="molecule type" value="Genomic_DNA"/>
</dbReference>
<organism evidence="3 4">
    <name type="scientific">Oerskovia douganii</name>
    <dbReference type="NCBI Taxonomy" id="2762210"/>
    <lineage>
        <taxon>Bacteria</taxon>
        <taxon>Bacillati</taxon>
        <taxon>Actinomycetota</taxon>
        <taxon>Actinomycetes</taxon>
        <taxon>Micrococcales</taxon>
        <taxon>Cellulomonadaceae</taxon>
        <taxon>Oerskovia</taxon>
    </lineage>
</organism>
<dbReference type="Gene3D" id="2.60.40.10">
    <property type="entry name" value="Immunoglobulins"/>
    <property type="match status" value="1"/>
</dbReference>
<feature type="domain" description="PKD" evidence="2">
    <location>
        <begin position="208"/>
        <end position="253"/>
    </location>
</feature>
<evidence type="ECO:0000313" key="4">
    <source>
        <dbReference type="Proteomes" id="UP000822993"/>
    </source>
</evidence>
<proteinExistence type="predicted"/>
<comment type="caution">
    <text evidence="3">The sequence shown here is derived from an EMBL/GenBank/DDBJ whole genome shotgun (WGS) entry which is preliminary data.</text>
</comment>
<protein>
    <recommendedName>
        <fullName evidence="2">PKD domain-containing protein</fullName>
    </recommendedName>
</protein>
<name>A0A9D5U9L8_9CELL</name>
<feature type="compositionally biased region" description="Polar residues" evidence="1">
    <location>
        <begin position="16"/>
        <end position="26"/>
    </location>
</feature>
<dbReference type="GO" id="GO:0005975">
    <property type="term" value="P:carbohydrate metabolic process"/>
    <property type="evidence" value="ECO:0007669"/>
    <property type="project" value="UniProtKB-ARBA"/>
</dbReference>
<feature type="region of interest" description="Disordered" evidence="1">
    <location>
        <begin position="16"/>
        <end position="36"/>
    </location>
</feature>
<dbReference type="AlphaFoldDB" id="A0A9D5U9L8"/>
<dbReference type="Proteomes" id="UP000822993">
    <property type="component" value="Unassembled WGS sequence"/>
</dbReference>